<protein>
    <submittedName>
        <fullName evidence="2">GDSL family lipase</fullName>
    </submittedName>
</protein>
<dbReference type="Pfam" id="PF13472">
    <property type="entry name" value="Lipase_GDSL_2"/>
    <property type="match status" value="1"/>
</dbReference>
<accession>A0A3M2KXI2</accession>
<dbReference type="InterPro" id="IPR036514">
    <property type="entry name" value="SGNH_hydro_sf"/>
</dbReference>
<dbReference type="EMBL" id="RFFH01000011">
    <property type="protein sequence ID" value="RMI30219.1"/>
    <property type="molecule type" value="Genomic_DNA"/>
</dbReference>
<sequence length="349" mass="36168">MVVTPHRGGAQTRVQLSNRYRAVPLTIDRATVAIQADGAAVQPDSVRSLTFGGDVGVTIAPRAEVVSDPVGLAVTAWQPVAIGFHTVGVATLLTQHQVGDATSYYTLPGSGDHTADIGGVAFSRRTTAVLVASGLDVLAPGDVSAVVALGDSITDGFETAGLPGSFDLVGTDSRYPDFLQRRLEAAGLPMSVVNAGISGNRVIAPGSSASALDRLDSDVIDRAGVTDVIVVEGINDVKEFPVAAADEVIAGYEELIGRLHAAGLRVHLGTLSGGILPFAEPARQRVDAWIRTQLLSDSVVDFDAALRDSANPAVLAAQYASADRLHPSSVGYQRMADTIDLATLTANHC</sequence>
<proteinExistence type="predicted"/>
<keyword evidence="3" id="KW-1185">Reference proteome</keyword>
<dbReference type="Proteomes" id="UP000279275">
    <property type="component" value="Unassembled WGS sequence"/>
</dbReference>
<dbReference type="InterPro" id="IPR053140">
    <property type="entry name" value="GDSL_Rv0518-like"/>
</dbReference>
<dbReference type="OrthoDB" id="1828825at2"/>
<dbReference type="PANTHER" id="PTHR43784:SF2">
    <property type="entry name" value="GDSL-LIKE LIPASE_ACYLHYDROLASE, PUTATIVE (AFU_ORTHOLOGUE AFUA_2G00820)-RELATED"/>
    <property type="match status" value="1"/>
</dbReference>
<gene>
    <name evidence="2" type="ORF">EBN03_23175</name>
</gene>
<dbReference type="InterPro" id="IPR013830">
    <property type="entry name" value="SGNH_hydro"/>
</dbReference>
<name>A0A3M2KXI2_9NOCA</name>
<dbReference type="SUPFAM" id="SSF52266">
    <property type="entry name" value="SGNH hydrolase"/>
    <property type="match status" value="1"/>
</dbReference>
<dbReference type="PANTHER" id="PTHR43784">
    <property type="entry name" value="GDSL-LIKE LIPASE/ACYLHYDROLASE, PUTATIVE (AFU_ORTHOLOGUE AFUA_2G00820)-RELATED"/>
    <property type="match status" value="1"/>
</dbReference>
<feature type="domain" description="SGNH hydrolase-type esterase" evidence="1">
    <location>
        <begin position="148"/>
        <end position="334"/>
    </location>
</feature>
<organism evidence="2 3">
    <name type="scientific">Nocardia stercoris</name>
    <dbReference type="NCBI Taxonomy" id="2483361"/>
    <lineage>
        <taxon>Bacteria</taxon>
        <taxon>Bacillati</taxon>
        <taxon>Actinomycetota</taxon>
        <taxon>Actinomycetes</taxon>
        <taxon>Mycobacteriales</taxon>
        <taxon>Nocardiaceae</taxon>
        <taxon>Nocardia</taxon>
    </lineage>
</organism>
<comment type="caution">
    <text evidence="2">The sequence shown here is derived from an EMBL/GenBank/DDBJ whole genome shotgun (WGS) entry which is preliminary data.</text>
</comment>
<evidence type="ECO:0000259" key="1">
    <source>
        <dbReference type="Pfam" id="PF13472"/>
    </source>
</evidence>
<evidence type="ECO:0000313" key="2">
    <source>
        <dbReference type="EMBL" id="RMI30219.1"/>
    </source>
</evidence>
<dbReference type="AlphaFoldDB" id="A0A3M2KXI2"/>
<evidence type="ECO:0000313" key="3">
    <source>
        <dbReference type="Proteomes" id="UP000279275"/>
    </source>
</evidence>
<reference evidence="2 3" key="1">
    <citation type="submission" date="2018-10" db="EMBL/GenBank/DDBJ databases">
        <title>Isolation from cow dung.</title>
        <authorList>
            <person name="Ling L."/>
        </authorList>
    </citation>
    <scope>NUCLEOTIDE SEQUENCE [LARGE SCALE GENOMIC DNA]</scope>
    <source>
        <strain evidence="2 3">NEAU-LL90</strain>
    </source>
</reference>
<dbReference type="Gene3D" id="3.40.50.1110">
    <property type="entry name" value="SGNH hydrolase"/>
    <property type="match status" value="1"/>
</dbReference>